<dbReference type="CDD" id="cd14744">
    <property type="entry name" value="PAAR_CT_2"/>
    <property type="match status" value="1"/>
</dbReference>
<name>A0AA37I9S7_9BURK</name>
<proteinExistence type="predicted"/>
<protein>
    <submittedName>
        <fullName evidence="1">PAAR domain-containing protein</fullName>
    </submittedName>
</protein>
<sequence>MMRRFAVVGDKLSNNGEICDYKGLIFMLGGHQAALIDGAAYCPICKTTGYIAKEGGPRRMTLGASEIALENDVVVCGCPEHPRIFAKLAGEAWYDDLAENPGVIGSRAASNGSIEEATKRNRNEDKHTSWFYVWDSVTGEPLRNRNFVAHVAGIDQSGRTDDSGYAKIETDCESAIDMHVVFSSPKRNLSPGRAA</sequence>
<evidence type="ECO:0000313" key="1">
    <source>
        <dbReference type="EMBL" id="GJH25433.1"/>
    </source>
</evidence>
<dbReference type="Proteomes" id="UP001055111">
    <property type="component" value="Unassembled WGS sequence"/>
</dbReference>
<accession>A0AA37I9S7</accession>
<dbReference type="EMBL" id="BPUS01000004">
    <property type="protein sequence ID" value="GJH25433.1"/>
    <property type="molecule type" value="Genomic_DNA"/>
</dbReference>
<comment type="caution">
    <text evidence="1">The sequence shown here is derived from an EMBL/GenBank/DDBJ whole genome shotgun (WGS) entry which is preliminary data.</text>
</comment>
<gene>
    <name evidence="1" type="ORF">CBA19CS42_12975</name>
</gene>
<dbReference type="RefSeq" id="WP_238212030.1">
    <property type="nucleotide sequence ID" value="NZ_BPUS01000004.1"/>
</dbReference>
<reference evidence="1" key="1">
    <citation type="submission" date="2022-09" db="EMBL/GenBank/DDBJ databases">
        <title>Isolation and characterization of 3-chlorobenzoate degrading bacteria from soils in Shizuoka.</title>
        <authorList>
            <person name="Ifat A."/>
            <person name="Ogawa N."/>
            <person name="Kimbara K."/>
            <person name="Moriuchi R."/>
            <person name="Dohra H."/>
            <person name="Shintani M."/>
        </authorList>
    </citation>
    <scope>NUCLEOTIDE SEQUENCE</scope>
    <source>
        <strain evidence="1">19CS4-2</strain>
    </source>
</reference>
<evidence type="ECO:0000313" key="2">
    <source>
        <dbReference type="Proteomes" id="UP001055111"/>
    </source>
</evidence>
<organism evidence="1 2">
    <name type="scientific">Caballeronia novacaledonica</name>
    <dbReference type="NCBI Taxonomy" id="1544861"/>
    <lineage>
        <taxon>Bacteria</taxon>
        <taxon>Pseudomonadati</taxon>
        <taxon>Pseudomonadota</taxon>
        <taxon>Betaproteobacteria</taxon>
        <taxon>Burkholderiales</taxon>
        <taxon>Burkholderiaceae</taxon>
        <taxon>Caballeronia</taxon>
    </lineage>
</organism>
<dbReference type="AlphaFoldDB" id="A0AA37I9S7"/>